<protein>
    <submittedName>
        <fullName evidence="3">Concanavalin A-like lectin/glucanase</fullName>
    </submittedName>
</protein>
<dbReference type="EMBL" id="ML210189">
    <property type="protein sequence ID" value="TFK25238.1"/>
    <property type="molecule type" value="Genomic_DNA"/>
</dbReference>
<sequence length="279" mass="30836">MKSLAVSTLLSLPFLALASDHFVRQMRCDSYVVSNMTGAFRTRQFIDFSTAKAGDNTQVALRAAGLTASDWPVKIHDDFLQHMFRPINVELTNAALNLKVQAYSGSGDVQAAEIATDAVFLYGSVRTVMKSSTTPGVCEGNFLYANKYNEVDYETLTSTIDVSSRCVPQGIWATHQALSDAVNKTSVIIPFPFDPRTDFHEYRIDWSADASRFYLDGAFQTSISENVPEIAGPWMWNVWSNGDPCWSAGPPTADSITQIRSIEIFRDFISQPTGNVCNV</sequence>
<keyword evidence="1" id="KW-0732">Signal</keyword>
<dbReference type="AlphaFoldDB" id="A0A5C3LAD8"/>
<keyword evidence="4" id="KW-1185">Reference proteome</keyword>
<dbReference type="InterPro" id="IPR000757">
    <property type="entry name" value="Beta-glucanase-like"/>
</dbReference>
<keyword evidence="3" id="KW-0430">Lectin</keyword>
<reference evidence="3 4" key="1">
    <citation type="journal article" date="2019" name="Nat. Ecol. Evol.">
        <title>Megaphylogeny resolves global patterns of mushroom evolution.</title>
        <authorList>
            <person name="Varga T."/>
            <person name="Krizsan K."/>
            <person name="Foldi C."/>
            <person name="Dima B."/>
            <person name="Sanchez-Garcia M."/>
            <person name="Sanchez-Ramirez S."/>
            <person name="Szollosi G.J."/>
            <person name="Szarkandi J.G."/>
            <person name="Papp V."/>
            <person name="Albert L."/>
            <person name="Andreopoulos W."/>
            <person name="Angelini C."/>
            <person name="Antonin V."/>
            <person name="Barry K.W."/>
            <person name="Bougher N.L."/>
            <person name="Buchanan P."/>
            <person name="Buyck B."/>
            <person name="Bense V."/>
            <person name="Catcheside P."/>
            <person name="Chovatia M."/>
            <person name="Cooper J."/>
            <person name="Damon W."/>
            <person name="Desjardin D."/>
            <person name="Finy P."/>
            <person name="Geml J."/>
            <person name="Haridas S."/>
            <person name="Hughes K."/>
            <person name="Justo A."/>
            <person name="Karasinski D."/>
            <person name="Kautmanova I."/>
            <person name="Kiss B."/>
            <person name="Kocsube S."/>
            <person name="Kotiranta H."/>
            <person name="LaButti K.M."/>
            <person name="Lechner B.E."/>
            <person name="Liimatainen K."/>
            <person name="Lipzen A."/>
            <person name="Lukacs Z."/>
            <person name="Mihaltcheva S."/>
            <person name="Morgado L.N."/>
            <person name="Niskanen T."/>
            <person name="Noordeloos M.E."/>
            <person name="Ohm R.A."/>
            <person name="Ortiz-Santana B."/>
            <person name="Ovrebo C."/>
            <person name="Racz N."/>
            <person name="Riley R."/>
            <person name="Savchenko A."/>
            <person name="Shiryaev A."/>
            <person name="Soop K."/>
            <person name="Spirin V."/>
            <person name="Szebenyi C."/>
            <person name="Tomsovsky M."/>
            <person name="Tulloss R.E."/>
            <person name="Uehling J."/>
            <person name="Grigoriev I.V."/>
            <person name="Vagvolgyi C."/>
            <person name="Papp T."/>
            <person name="Martin F.M."/>
            <person name="Miettinen O."/>
            <person name="Hibbett D.S."/>
            <person name="Nagy L.G."/>
        </authorList>
    </citation>
    <scope>NUCLEOTIDE SEQUENCE [LARGE SCALE GENOMIC DNA]</scope>
    <source>
        <strain evidence="3 4">CBS 121175</strain>
    </source>
</reference>
<evidence type="ECO:0000259" key="2">
    <source>
        <dbReference type="PROSITE" id="PS51762"/>
    </source>
</evidence>
<accession>A0A5C3LAD8</accession>
<feature type="domain" description="GH16" evidence="2">
    <location>
        <begin position="69"/>
        <end position="273"/>
    </location>
</feature>
<dbReference type="STRING" id="230819.A0A5C3LAD8"/>
<organism evidence="3 4">
    <name type="scientific">Coprinopsis marcescibilis</name>
    <name type="common">Agaric fungus</name>
    <name type="synonym">Psathyrella marcescibilis</name>
    <dbReference type="NCBI Taxonomy" id="230819"/>
    <lineage>
        <taxon>Eukaryota</taxon>
        <taxon>Fungi</taxon>
        <taxon>Dikarya</taxon>
        <taxon>Basidiomycota</taxon>
        <taxon>Agaricomycotina</taxon>
        <taxon>Agaricomycetes</taxon>
        <taxon>Agaricomycetidae</taxon>
        <taxon>Agaricales</taxon>
        <taxon>Agaricineae</taxon>
        <taxon>Psathyrellaceae</taxon>
        <taxon>Coprinopsis</taxon>
    </lineage>
</organism>
<evidence type="ECO:0000313" key="3">
    <source>
        <dbReference type="EMBL" id="TFK25238.1"/>
    </source>
</evidence>
<evidence type="ECO:0000256" key="1">
    <source>
        <dbReference type="SAM" id="SignalP"/>
    </source>
</evidence>
<dbReference type="Pfam" id="PF00722">
    <property type="entry name" value="Glyco_hydro_16"/>
    <property type="match status" value="1"/>
</dbReference>
<dbReference type="PANTHER" id="PTHR38121">
    <property type="entry name" value="GH16 DOMAIN-CONTAINING PROTEIN"/>
    <property type="match status" value="1"/>
</dbReference>
<feature type="chain" id="PRO_5022876643" evidence="1">
    <location>
        <begin position="19"/>
        <end position="279"/>
    </location>
</feature>
<proteinExistence type="predicted"/>
<dbReference type="Proteomes" id="UP000307440">
    <property type="component" value="Unassembled WGS sequence"/>
</dbReference>
<feature type="signal peptide" evidence="1">
    <location>
        <begin position="1"/>
        <end position="18"/>
    </location>
</feature>
<dbReference type="SUPFAM" id="SSF49899">
    <property type="entry name" value="Concanavalin A-like lectins/glucanases"/>
    <property type="match status" value="1"/>
</dbReference>
<dbReference type="CDD" id="cd00413">
    <property type="entry name" value="Glyco_hydrolase_16"/>
    <property type="match status" value="1"/>
</dbReference>
<dbReference type="GO" id="GO:0004553">
    <property type="term" value="F:hydrolase activity, hydrolyzing O-glycosyl compounds"/>
    <property type="evidence" value="ECO:0007669"/>
    <property type="project" value="InterPro"/>
</dbReference>
<dbReference type="GO" id="GO:0005975">
    <property type="term" value="P:carbohydrate metabolic process"/>
    <property type="evidence" value="ECO:0007669"/>
    <property type="project" value="InterPro"/>
</dbReference>
<gene>
    <name evidence="3" type="ORF">FA15DRAFT_639957</name>
</gene>
<dbReference type="Gene3D" id="2.60.120.200">
    <property type="match status" value="1"/>
</dbReference>
<dbReference type="InterPro" id="IPR013320">
    <property type="entry name" value="ConA-like_dom_sf"/>
</dbReference>
<dbReference type="PANTHER" id="PTHR38121:SF2">
    <property type="entry name" value="ACYLTRANSFERASE 3 DOMAIN-CONTAINING PROTEIN"/>
    <property type="match status" value="1"/>
</dbReference>
<evidence type="ECO:0000313" key="4">
    <source>
        <dbReference type="Proteomes" id="UP000307440"/>
    </source>
</evidence>
<dbReference type="OrthoDB" id="25131at2759"/>
<dbReference type="GO" id="GO:0030246">
    <property type="term" value="F:carbohydrate binding"/>
    <property type="evidence" value="ECO:0007669"/>
    <property type="project" value="UniProtKB-KW"/>
</dbReference>
<dbReference type="PROSITE" id="PS51762">
    <property type="entry name" value="GH16_2"/>
    <property type="match status" value="1"/>
</dbReference>
<name>A0A5C3LAD8_COPMA</name>